<evidence type="ECO:0000313" key="2">
    <source>
        <dbReference type="EnsemblMetazoa" id="PPA46986.1"/>
    </source>
</evidence>
<sequence>MVRTRVAEKKKGGGGGGENGGGKKDDLLDQEVHKAIQKELALLKKQLTLEPVQDNTEKQVRLVIAILRMNISALKGTIAHDSGPSVAAERKAAVDKLIHITNSFEQKKHSAETINDDARAALNELSETFKVFGPSWISIRDSIVQLALEQIEDIKSKDPLQKEKEELEKLEKRAKKIQEKELMERREREKAEKERKKKKKKNKNKKSGTTTNDDPYDDFGEDRVPPQPSCEHHTCRCQHEGTEYSGEEDDITPSECLSYVPSDPSIPTRSRSSSSAYCSQDHHVLSHVMSPEYWSQFCYFYDQGCK</sequence>
<feature type="compositionally biased region" description="Basic and acidic residues" evidence="1">
    <location>
        <begin position="179"/>
        <end position="194"/>
    </location>
</feature>
<feature type="region of interest" description="Disordered" evidence="1">
    <location>
        <begin position="179"/>
        <end position="232"/>
    </location>
</feature>
<feature type="compositionally biased region" description="Basic residues" evidence="1">
    <location>
        <begin position="195"/>
        <end position="206"/>
    </location>
</feature>
<dbReference type="AlphaFoldDB" id="A0A8R1V2N2"/>
<organism evidence="2 3">
    <name type="scientific">Pristionchus pacificus</name>
    <name type="common">Parasitic nematode worm</name>
    <dbReference type="NCBI Taxonomy" id="54126"/>
    <lineage>
        <taxon>Eukaryota</taxon>
        <taxon>Metazoa</taxon>
        <taxon>Ecdysozoa</taxon>
        <taxon>Nematoda</taxon>
        <taxon>Chromadorea</taxon>
        <taxon>Rhabditida</taxon>
        <taxon>Rhabditina</taxon>
        <taxon>Diplogasteromorpha</taxon>
        <taxon>Diplogasteroidea</taxon>
        <taxon>Neodiplogasteridae</taxon>
        <taxon>Pristionchus</taxon>
    </lineage>
</organism>
<evidence type="ECO:0000313" key="3">
    <source>
        <dbReference type="Proteomes" id="UP000005239"/>
    </source>
</evidence>
<proteinExistence type="predicted"/>
<dbReference type="EnsemblMetazoa" id="PPA46986.1">
    <property type="protein sequence ID" value="PPA46986.1"/>
    <property type="gene ID" value="WBGene00304840"/>
</dbReference>
<dbReference type="Proteomes" id="UP000005239">
    <property type="component" value="Unassembled WGS sequence"/>
</dbReference>
<reference evidence="3" key="1">
    <citation type="journal article" date="2008" name="Nat. Genet.">
        <title>The Pristionchus pacificus genome provides a unique perspective on nematode lifestyle and parasitism.</title>
        <authorList>
            <person name="Dieterich C."/>
            <person name="Clifton S.W."/>
            <person name="Schuster L.N."/>
            <person name="Chinwalla A."/>
            <person name="Delehaunty K."/>
            <person name="Dinkelacker I."/>
            <person name="Fulton L."/>
            <person name="Fulton R."/>
            <person name="Godfrey J."/>
            <person name="Minx P."/>
            <person name="Mitreva M."/>
            <person name="Roeseler W."/>
            <person name="Tian H."/>
            <person name="Witte H."/>
            <person name="Yang S.P."/>
            <person name="Wilson R.K."/>
            <person name="Sommer R.J."/>
        </authorList>
    </citation>
    <scope>NUCLEOTIDE SEQUENCE [LARGE SCALE GENOMIC DNA]</scope>
    <source>
        <strain evidence="3">PS312</strain>
    </source>
</reference>
<name>A0A8R1V2N2_PRIPA</name>
<keyword evidence="3" id="KW-1185">Reference proteome</keyword>
<accession>A0A8R1V2N2</accession>
<feature type="compositionally biased region" description="Basic and acidic residues" evidence="1">
    <location>
        <begin position="1"/>
        <end position="11"/>
    </location>
</feature>
<reference evidence="2" key="2">
    <citation type="submission" date="2022-06" db="UniProtKB">
        <authorList>
            <consortium name="EnsemblMetazoa"/>
        </authorList>
    </citation>
    <scope>IDENTIFICATION</scope>
    <source>
        <strain evidence="2">PS312</strain>
    </source>
</reference>
<evidence type="ECO:0000256" key="1">
    <source>
        <dbReference type="SAM" id="MobiDB-lite"/>
    </source>
</evidence>
<protein>
    <submittedName>
        <fullName evidence="2">Uncharacterized protein</fullName>
    </submittedName>
</protein>
<feature type="region of interest" description="Disordered" evidence="1">
    <location>
        <begin position="1"/>
        <end position="27"/>
    </location>
</feature>
<gene>
    <name evidence="2" type="primary">WBGene00304840</name>
</gene>